<evidence type="ECO:0000313" key="3">
    <source>
        <dbReference type="EMBL" id="KAF7394572.1"/>
    </source>
</evidence>
<comment type="caution">
    <text evidence="3">The sequence shown here is derived from an EMBL/GenBank/DDBJ whole genome shotgun (WGS) entry which is preliminary data.</text>
</comment>
<dbReference type="GO" id="GO:0031146">
    <property type="term" value="P:SCF-dependent proteasomal ubiquitin-dependent protein catabolic process"/>
    <property type="evidence" value="ECO:0007669"/>
    <property type="project" value="TreeGrafter"/>
</dbReference>
<dbReference type="SUPFAM" id="SSF52047">
    <property type="entry name" value="RNI-like"/>
    <property type="match status" value="1"/>
</dbReference>
<dbReference type="Pfam" id="PF13516">
    <property type="entry name" value="LRR_6"/>
    <property type="match status" value="1"/>
</dbReference>
<dbReference type="SMART" id="SM00367">
    <property type="entry name" value="LRR_CC"/>
    <property type="match status" value="3"/>
</dbReference>
<evidence type="ECO:0000259" key="2">
    <source>
        <dbReference type="PROSITE" id="PS50181"/>
    </source>
</evidence>
<dbReference type="GO" id="GO:0019005">
    <property type="term" value="C:SCF ubiquitin ligase complex"/>
    <property type="evidence" value="ECO:0007669"/>
    <property type="project" value="TreeGrafter"/>
</dbReference>
<dbReference type="InterPro" id="IPR006553">
    <property type="entry name" value="Leu-rich_rpt_Cys-con_subtyp"/>
</dbReference>
<dbReference type="InterPro" id="IPR036047">
    <property type="entry name" value="F-box-like_dom_sf"/>
</dbReference>
<feature type="domain" description="F-box" evidence="2">
    <location>
        <begin position="71"/>
        <end position="117"/>
    </location>
</feature>
<dbReference type="InterPro" id="IPR032675">
    <property type="entry name" value="LRR_dom_sf"/>
</dbReference>
<evidence type="ECO:0000313" key="4">
    <source>
        <dbReference type="Proteomes" id="UP000614350"/>
    </source>
</evidence>
<dbReference type="Pfam" id="PF12937">
    <property type="entry name" value="F-box-like"/>
    <property type="match status" value="1"/>
</dbReference>
<sequence length="390" mass="45027">MEQSLRTSRDLVVDKSVLSASTYISRKVTNRCKNIKKSDNRNTLNVFPNVDDIRNIFFFRNKRISSCVGDDDFNEKLSNELILLIFKWLPKKDLVQCTMVCKRWHEITYNEILWKNLDLYRKTLKEITLQQILSRGVRILRLAQAKIITSVIREMNVRYDNDCTYKLQYLDLSMAMILPDNLASLLSKCKDLKKLSLESCTLNAACCKELSYCTKLEVLNLAMCEGIDLKGILDILKLRSLIELNVAWCSLDKESVTILCKMLPPTITRLNISGCREVIIDYDIEELIRSCPNIIELDLSDCSVLTDKTILNILNLTKLEHLSLSRSYNISTLSYLELERMPRMEYLDIFSLLPKSVPNKLKINKFLFSSIARPTIGNQSGTIWGLRVRN</sequence>
<dbReference type="Gene3D" id="3.80.10.10">
    <property type="entry name" value="Ribonuclease Inhibitor"/>
    <property type="match status" value="1"/>
</dbReference>
<dbReference type="InterPro" id="IPR001611">
    <property type="entry name" value="Leu-rich_rpt"/>
</dbReference>
<dbReference type="SMART" id="SM00256">
    <property type="entry name" value="FBOX"/>
    <property type="match status" value="1"/>
</dbReference>
<dbReference type="Proteomes" id="UP000614350">
    <property type="component" value="Unassembled WGS sequence"/>
</dbReference>
<keyword evidence="4" id="KW-1185">Reference proteome</keyword>
<dbReference type="PROSITE" id="PS50181">
    <property type="entry name" value="FBOX"/>
    <property type="match status" value="1"/>
</dbReference>
<keyword evidence="1" id="KW-0833">Ubl conjugation pathway</keyword>
<proteinExistence type="predicted"/>
<accession>A0A834JVS7</accession>
<dbReference type="EMBL" id="JACSEA010000008">
    <property type="protein sequence ID" value="KAF7394572.1"/>
    <property type="molecule type" value="Genomic_DNA"/>
</dbReference>
<organism evidence="3 4">
    <name type="scientific">Vespula vulgaris</name>
    <name type="common">Yellow jacket</name>
    <name type="synonym">Wasp</name>
    <dbReference type="NCBI Taxonomy" id="7454"/>
    <lineage>
        <taxon>Eukaryota</taxon>
        <taxon>Metazoa</taxon>
        <taxon>Ecdysozoa</taxon>
        <taxon>Arthropoda</taxon>
        <taxon>Hexapoda</taxon>
        <taxon>Insecta</taxon>
        <taxon>Pterygota</taxon>
        <taxon>Neoptera</taxon>
        <taxon>Endopterygota</taxon>
        <taxon>Hymenoptera</taxon>
        <taxon>Apocrita</taxon>
        <taxon>Aculeata</taxon>
        <taxon>Vespoidea</taxon>
        <taxon>Vespidae</taxon>
        <taxon>Vespinae</taxon>
        <taxon>Vespula</taxon>
    </lineage>
</organism>
<dbReference type="SUPFAM" id="SSF81383">
    <property type="entry name" value="F-box domain"/>
    <property type="match status" value="1"/>
</dbReference>
<dbReference type="PANTHER" id="PTHR13318:SF95">
    <property type="entry name" value="F-BOX PROTEIN YLR352W"/>
    <property type="match status" value="1"/>
</dbReference>
<dbReference type="AlphaFoldDB" id="A0A834JVS7"/>
<dbReference type="InterPro" id="IPR001810">
    <property type="entry name" value="F-box_dom"/>
</dbReference>
<dbReference type="PANTHER" id="PTHR13318">
    <property type="entry name" value="PARTNER OF PAIRED, ISOFORM B-RELATED"/>
    <property type="match status" value="1"/>
</dbReference>
<protein>
    <recommendedName>
        <fullName evidence="2">F-box domain-containing protein</fullName>
    </recommendedName>
</protein>
<evidence type="ECO:0000256" key="1">
    <source>
        <dbReference type="ARBA" id="ARBA00022786"/>
    </source>
</evidence>
<name>A0A834JVS7_VESVU</name>
<gene>
    <name evidence="3" type="ORF">HZH66_007746</name>
</gene>
<reference evidence="3" key="1">
    <citation type="journal article" date="2020" name="G3 (Bethesda)">
        <title>High-Quality Assemblies for Three Invasive Social Wasps from the &lt;i&gt;Vespula&lt;/i&gt; Genus.</title>
        <authorList>
            <person name="Harrop T.W.R."/>
            <person name="Guhlin J."/>
            <person name="McLaughlin G.M."/>
            <person name="Permina E."/>
            <person name="Stockwell P."/>
            <person name="Gilligan J."/>
            <person name="Le Lec M.F."/>
            <person name="Gruber M.A.M."/>
            <person name="Quinn O."/>
            <person name="Lovegrove M."/>
            <person name="Duncan E.J."/>
            <person name="Remnant E.J."/>
            <person name="Van Eeckhoven J."/>
            <person name="Graham B."/>
            <person name="Knapp R.A."/>
            <person name="Langford K.W."/>
            <person name="Kronenberg Z."/>
            <person name="Press M.O."/>
            <person name="Eacker S.M."/>
            <person name="Wilson-Rankin E.E."/>
            <person name="Purcell J."/>
            <person name="Lester P.J."/>
            <person name="Dearden P.K."/>
        </authorList>
    </citation>
    <scope>NUCLEOTIDE SEQUENCE</scope>
    <source>
        <strain evidence="3">Marl-1</strain>
    </source>
</reference>